<dbReference type="AlphaFoldDB" id="A0A9W9WPR6"/>
<accession>A0A9W9WPR6</accession>
<evidence type="ECO:0000313" key="2">
    <source>
        <dbReference type="Proteomes" id="UP001147760"/>
    </source>
</evidence>
<protein>
    <submittedName>
        <fullName evidence="1">Uncharacterized protein</fullName>
    </submittedName>
</protein>
<evidence type="ECO:0000313" key="1">
    <source>
        <dbReference type="EMBL" id="KAJ5471432.1"/>
    </source>
</evidence>
<sequence>MTPGFSRMTSKLGMENHNMRPLQDTVARLRRIVVSALAPTITPGTIWKFWHNNNRKLLDYFSYPKGITECQILLGA</sequence>
<reference evidence="1" key="1">
    <citation type="submission" date="2022-12" db="EMBL/GenBank/DDBJ databases">
        <authorList>
            <person name="Petersen C."/>
        </authorList>
    </citation>
    <scope>NUCLEOTIDE SEQUENCE</scope>
    <source>
        <strain evidence="1">IBT 17660</strain>
    </source>
</reference>
<proteinExistence type="predicted"/>
<name>A0A9W9WPR6_9EURO</name>
<comment type="caution">
    <text evidence="1">The sequence shown here is derived from an EMBL/GenBank/DDBJ whole genome shotgun (WGS) entry which is preliminary data.</text>
</comment>
<gene>
    <name evidence="1" type="ORF">N7530_008789</name>
</gene>
<organism evidence="1 2">
    <name type="scientific">Penicillium desertorum</name>
    <dbReference type="NCBI Taxonomy" id="1303715"/>
    <lineage>
        <taxon>Eukaryota</taxon>
        <taxon>Fungi</taxon>
        <taxon>Dikarya</taxon>
        <taxon>Ascomycota</taxon>
        <taxon>Pezizomycotina</taxon>
        <taxon>Eurotiomycetes</taxon>
        <taxon>Eurotiomycetidae</taxon>
        <taxon>Eurotiales</taxon>
        <taxon>Aspergillaceae</taxon>
        <taxon>Penicillium</taxon>
    </lineage>
</organism>
<dbReference type="Proteomes" id="UP001147760">
    <property type="component" value="Unassembled WGS sequence"/>
</dbReference>
<reference evidence="1" key="2">
    <citation type="journal article" date="2023" name="IMA Fungus">
        <title>Comparative genomic study of the Penicillium genus elucidates a diverse pangenome and 15 lateral gene transfer events.</title>
        <authorList>
            <person name="Petersen C."/>
            <person name="Sorensen T."/>
            <person name="Nielsen M.R."/>
            <person name="Sondergaard T.E."/>
            <person name="Sorensen J.L."/>
            <person name="Fitzpatrick D.A."/>
            <person name="Frisvad J.C."/>
            <person name="Nielsen K.L."/>
        </authorList>
    </citation>
    <scope>NUCLEOTIDE SEQUENCE</scope>
    <source>
        <strain evidence="1">IBT 17660</strain>
    </source>
</reference>
<keyword evidence="2" id="KW-1185">Reference proteome</keyword>
<dbReference type="EMBL" id="JAPWDO010000005">
    <property type="protein sequence ID" value="KAJ5471432.1"/>
    <property type="molecule type" value="Genomic_DNA"/>
</dbReference>